<evidence type="ECO:0000256" key="4">
    <source>
        <dbReference type="ARBA" id="ARBA00023040"/>
    </source>
</evidence>
<proteinExistence type="inferred from homology"/>
<evidence type="ECO:0000256" key="5">
    <source>
        <dbReference type="ARBA" id="ARBA00023136"/>
    </source>
</evidence>
<keyword evidence="7 8" id="KW-0807">Transducer</keyword>
<keyword evidence="4 8" id="KW-0297">G-protein coupled receptor</keyword>
<protein>
    <recommendedName>
        <fullName evidence="10">G-protein coupled receptors family 1 profile domain-containing protein</fullName>
    </recommendedName>
</protein>
<keyword evidence="12" id="KW-1185">Reference proteome</keyword>
<feature type="domain" description="G-protein coupled receptors family 1 profile" evidence="10">
    <location>
        <begin position="422"/>
        <end position="679"/>
    </location>
</feature>
<feature type="transmembrane region" description="Helical" evidence="9">
    <location>
        <begin position="252"/>
        <end position="272"/>
    </location>
</feature>
<dbReference type="PRINTS" id="PR00237">
    <property type="entry name" value="GPCRRHODOPSN"/>
</dbReference>
<evidence type="ECO:0000259" key="10">
    <source>
        <dbReference type="PROSITE" id="PS50262"/>
    </source>
</evidence>
<dbReference type="STRING" id="46731.A0A3M6TKV7"/>
<accession>A0A3M6TKV7</accession>
<feature type="transmembrane region" description="Helical" evidence="9">
    <location>
        <begin position="113"/>
        <end position="135"/>
    </location>
</feature>
<name>A0A3M6TKV7_POCDA</name>
<keyword evidence="3 9" id="KW-1133">Transmembrane helix</keyword>
<dbReference type="InterPro" id="IPR017452">
    <property type="entry name" value="GPCR_Rhodpsn_7TM"/>
</dbReference>
<comment type="subcellular location">
    <subcellularLocation>
        <location evidence="1">Membrane</location>
        <topology evidence="1">Multi-pass membrane protein</topology>
    </subcellularLocation>
</comment>
<feature type="transmembrane region" description="Helical" evidence="9">
    <location>
        <begin position="292"/>
        <end position="315"/>
    </location>
</feature>
<dbReference type="PROSITE" id="PS00237">
    <property type="entry name" value="G_PROTEIN_RECEP_F1_1"/>
    <property type="match status" value="2"/>
</dbReference>
<organism evidence="11 12">
    <name type="scientific">Pocillopora damicornis</name>
    <name type="common">Cauliflower coral</name>
    <name type="synonym">Millepora damicornis</name>
    <dbReference type="NCBI Taxonomy" id="46731"/>
    <lineage>
        <taxon>Eukaryota</taxon>
        <taxon>Metazoa</taxon>
        <taxon>Cnidaria</taxon>
        <taxon>Anthozoa</taxon>
        <taxon>Hexacorallia</taxon>
        <taxon>Scleractinia</taxon>
        <taxon>Astrocoeniina</taxon>
        <taxon>Pocilloporidae</taxon>
        <taxon>Pocillopora</taxon>
    </lineage>
</organism>
<evidence type="ECO:0000256" key="6">
    <source>
        <dbReference type="ARBA" id="ARBA00023170"/>
    </source>
</evidence>
<feature type="transmembrane region" description="Helical" evidence="9">
    <location>
        <begin position="523"/>
        <end position="545"/>
    </location>
</feature>
<keyword evidence="2 8" id="KW-0812">Transmembrane</keyword>
<feature type="transmembrane region" description="Helical" evidence="9">
    <location>
        <begin position="156"/>
        <end position="176"/>
    </location>
</feature>
<dbReference type="EMBL" id="RCHS01003423">
    <property type="protein sequence ID" value="RMX42019.1"/>
    <property type="molecule type" value="Genomic_DNA"/>
</dbReference>
<sequence>MVELKNETEFSMASNMTQNNTISPPGEGVVVPRDIQVGVTVVAVTTFILAGIGNSLVIYIVCTVNQMKSSTNTLIANMAVADLLMTIDIPYILKWVYVWNGWFGTFMGTALCKFFHSAQVGSLAASVFSLVAISLDRSFGILFPMRTIMTRNVVRFAIAAIWLGALALSIPIMLVVKNTKDEGTGNMICDENWPPISHKTYAWFLFTTSYIIPILIIAVVYFLAGMRLWSRKLPGHRTLMSHKKAQASSRRATVMLITVVIVFALSWFPFQALEIIRFIDPKILTNFTVPMAVWYVIPWFGYCNSAVNPIIYVIFSENYRHEFYRILCRGPSRKERYRKTIVYSRSATRTTRLSRASSLAVSIPLQKLREEADHRRGRPAGASNMTYNSTEAPPAGRLPIPRDIQIVVTVMAVTAFLLATIGNSLVIYIVYTVNHMKNSTNILIANMAVADLLMSIDLPYILKFFFIWSGWFGTFMGAALCKFFHSAQVGSLIASVFSLVAVSLDRSFAILYPLETIMTTKVVGFAIAIIWLGALAFMIPVMFVATAKREEETKTVICIEDWSALSREVYTLILFVIGYAIPLFAITVAYFLAALRLCRRKLPGHQNPIAHKKVQKTSRRATVMLVTVVVVFALSWLPFQVLEMIKTYNFKFFLEIPIQVKFVLPWFGFYNSAINPILYVTFSENYRREFYRILWKRKSRKERSRVAATGERNTAPKSGDVMELNIPCDTLKLNTSRDTLELYTSSDVLETRL</sequence>
<comment type="caution">
    <text evidence="11">The sequence shown here is derived from an EMBL/GenBank/DDBJ whole genome shotgun (WGS) entry which is preliminary data.</text>
</comment>
<feature type="transmembrane region" description="Helical" evidence="9">
    <location>
        <begin position="621"/>
        <end position="642"/>
    </location>
</feature>
<dbReference type="PROSITE" id="PS50262">
    <property type="entry name" value="G_PROTEIN_RECEP_F1_2"/>
    <property type="match status" value="2"/>
</dbReference>
<evidence type="ECO:0000313" key="11">
    <source>
        <dbReference type="EMBL" id="RMX42019.1"/>
    </source>
</evidence>
<feature type="transmembrane region" description="Helical" evidence="9">
    <location>
        <begin position="569"/>
        <end position="593"/>
    </location>
</feature>
<dbReference type="Pfam" id="PF00001">
    <property type="entry name" value="7tm_1"/>
    <property type="match status" value="2"/>
</dbReference>
<evidence type="ECO:0000256" key="3">
    <source>
        <dbReference type="ARBA" id="ARBA00022989"/>
    </source>
</evidence>
<feature type="transmembrane region" description="Helical" evidence="9">
    <location>
        <begin position="465"/>
        <end position="485"/>
    </location>
</feature>
<evidence type="ECO:0000256" key="2">
    <source>
        <dbReference type="ARBA" id="ARBA00022692"/>
    </source>
</evidence>
<dbReference type="SMART" id="SM01381">
    <property type="entry name" value="7TM_GPCR_Srsx"/>
    <property type="match status" value="1"/>
</dbReference>
<feature type="transmembrane region" description="Helical" evidence="9">
    <location>
        <begin position="406"/>
        <end position="430"/>
    </location>
</feature>
<feature type="non-terminal residue" evidence="11">
    <location>
        <position position="753"/>
    </location>
</feature>
<feature type="transmembrane region" description="Helical" evidence="9">
    <location>
        <begin position="662"/>
        <end position="682"/>
    </location>
</feature>
<dbReference type="Proteomes" id="UP000275408">
    <property type="component" value="Unassembled WGS sequence"/>
</dbReference>
<feature type="transmembrane region" description="Helical" evidence="9">
    <location>
        <begin position="74"/>
        <end position="93"/>
    </location>
</feature>
<dbReference type="InterPro" id="IPR000276">
    <property type="entry name" value="GPCR_Rhodpsn"/>
</dbReference>
<dbReference type="FunFam" id="1.20.1070.10:FF:000291">
    <property type="entry name" value="Predicted protein"/>
    <property type="match status" value="2"/>
</dbReference>
<dbReference type="PANTHER" id="PTHR45695">
    <property type="entry name" value="LEUCOKININ RECEPTOR-RELATED"/>
    <property type="match status" value="1"/>
</dbReference>
<evidence type="ECO:0000256" key="9">
    <source>
        <dbReference type="SAM" id="Phobius"/>
    </source>
</evidence>
<dbReference type="SUPFAM" id="SSF81321">
    <property type="entry name" value="Family A G protein-coupled receptor-like"/>
    <property type="match status" value="2"/>
</dbReference>
<keyword evidence="5 9" id="KW-0472">Membrane</keyword>
<dbReference type="PANTHER" id="PTHR45695:SF9">
    <property type="entry name" value="LEUCOKININ RECEPTOR"/>
    <property type="match status" value="1"/>
</dbReference>
<gene>
    <name evidence="11" type="ORF">pdam_00001286</name>
</gene>
<evidence type="ECO:0000256" key="8">
    <source>
        <dbReference type="RuleBase" id="RU000688"/>
    </source>
</evidence>
<dbReference type="GO" id="GO:0005886">
    <property type="term" value="C:plasma membrane"/>
    <property type="evidence" value="ECO:0007669"/>
    <property type="project" value="TreeGrafter"/>
</dbReference>
<evidence type="ECO:0000256" key="7">
    <source>
        <dbReference type="ARBA" id="ARBA00023224"/>
    </source>
</evidence>
<dbReference type="GO" id="GO:0004930">
    <property type="term" value="F:G protein-coupled receptor activity"/>
    <property type="evidence" value="ECO:0007669"/>
    <property type="project" value="UniProtKB-KW"/>
</dbReference>
<feature type="transmembrane region" description="Helical" evidence="9">
    <location>
        <begin position="201"/>
        <end position="224"/>
    </location>
</feature>
<keyword evidence="6 8" id="KW-0675">Receptor</keyword>
<evidence type="ECO:0000256" key="1">
    <source>
        <dbReference type="ARBA" id="ARBA00004141"/>
    </source>
</evidence>
<feature type="domain" description="G-protein coupled receptors family 1 profile" evidence="10">
    <location>
        <begin position="53"/>
        <end position="312"/>
    </location>
</feature>
<feature type="transmembrane region" description="Helical" evidence="9">
    <location>
        <begin position="35"/>
        <end position="62"/>
    </location>
</feature>
<dbReference type="OrthoDB" id="10053194at2759"/>
<dbReference type="Gene3D" id="1.20.1070.10">
    <property type="entry name" value="Rhodopsin 7-helix transmembrane proteins"/>
    <property type="match status" value="2"/>
</dbReference>
<evidence type="ECO:0000313" key="12">
    <source>
        <dbReference type="Proteomes" id="UP000275408"/>
    </source>
</evidence>
<reference evidence="11 12" key="1">
    <citation type="journal article" date="2018" name="Sci. Rep.">
        <title>Comparative analysis of the Pocillopora damicornis genome highlights role of immune system in coral evolution.</title>
        <authorList>
            <person name="Cunning R."/>
            <person name="Bay R.A."/>
            <person name="Gillette P."/>
            <person name="Baker A.C."/>
            <person name="Traylor-Knowles N."/>
        </authorList>
    </citation>
    <scope>NUCLEOTIDE SEQUENCE [LARGE SCALE GENOMIC DNA]</scope>
    <source>
        <strain evidence="11">RSMAS</strain>
        <tissue evidence="11">Whole animal</tissue>
    </source>
</reference>
<comment type="similarity">
    <text evidence="8">Belongs to the G-protein coupled receptor 1 family.</text>
</comment>
<dbReference type="AlphaFoldDB" id="A0A3M6TKV7"/>